<keyword evidence="1 6" id="KW-0853">WD repeat</keyword>
<keyword evidence="9" id="KW-1185">Reference proteome</keyword>
<evidence type="ECO:0000256" key="4">
    <source>
        <dbReference type="ARBA" id="ARBA00039789"/>
    </source>
</evidence>
<sequence length="448" mass="51395">MAMLPDLVQDFKLTTHFRGEETIHTYQESDPTSGNRLISRTEHWKRHKKIGNGAYGSVWLENCTKGRRNGSRVRAVKQSHLDSRSGPVDYTRELESRHDIPSRLDDLSRLDNLSRSTQSSSWHGRLHRRDDKIQAGFKDWVSRIAFSPDGKTLAAGSGNEISICSPAEHNRKILVQDKTVREFAFSPDGKYLASGSNDTYFSLRHDIHLWDLNKLTEVTKFTIFTAYPSCMWDSAGNVSVWALPGGFLNRTDRRKLYHTFREKLLGLTFLPSGELLLVDSKGIYHWNRITKVFHHRRIDFHGELKTRQVRFSAQGAFFFYRVSGTYKIEFCFIDDGLIFRTFDYTLRDKILCMNISPNGQFLAATVYNGKHNGSRIVIWDALDGTELDVVLTAHSRKAEALAFSPHSRFLATGCHGGILKTWYWDHTRVIAQVERREDALSHKGEHDA</sequence>
<dbReference type="PANTHER" id="PTHR22847">
    <property type="entry name" value="WD40 REPEAT PROTEIN"/>
    <property type="match status" value="1"/>
</dbReference>
<dbReference type="AlphaFoldDB" id="A0A9W9VFK7"/>
<dbReference type="Pfam" id="PF00400">
    <property type="entry name" value="WD40"/>
    <property type="match status" value="3"/>
</dbReference>
<gene>
    <name evidence="8" type="ORF">N7496_002540</name>
</gene>
<reference evidence="8" key="1">
    <citation type="submission" date="2022-11" db="EMBL/GenBank/DDBJ databases">
        <authorList>
            <person name="Petersen C."/>
        </authorList>
    </citation>
    <scope>NUCLEOTIDE SEQUENCE</scope>
    <source>
        <strain evidence="8">IBT 29864</strain>
    </source>
</reference>
<evidence type="ECO:0000256" key="6">
    <source>
        <dbReference type="PROSITE-ProRule" id="PRU00221"/>
    </source>
</evidence>
<dbReference type="InterPro" id="IPR015943">
    <property type="entry name" value="WD40/YVTN_repeat-like_dom_sf"/>
</dbReference>
<dbReference type="SUPFAM" id="SSF50978">
    <property type="entry name" value="WD40 repeat-like"/>
    <property type="match status" value="1"/>
</dbReference>
<dbReference type="RefSeq" id="XP_056557683.1">
    <property type="nucleotide sequence ID" value="XM_056695471.1"/>
</dbReference>
<dbReference type="InterPro" id="IPR036322">
    <property type="entry name" value="WD40_repeat_dom_sf"/>
</dbReference>
<name>A0A9W9VFK7_9EURO</name>
<dbReference type="Gene3D" id="2.130.10.10">
    <property type="entry name" value="YVTN repeat-like/Quinoprotein amine dehydrogenase"/>
    <property type="match status" value="2"/>
</dbReference>
<proteinExistence type="inferred from homology"/>
<reference evidence="8" key="2">
    <citation type="journal article" date="2023" name="IMA Fungus">
        <title>Comparative genomic study of the Penicillium genus elucidates a diverse pangenome and 15 lateral gene transfer events.</title>
        <authorList>
            <person name="Petersen C."/>
            <person name="Sorensen T."/>
            <person name="Nielsen M.R."/>
            <person name="Sondergaard T.E."/>
            <person name="Sorensen J.L."/>
            <person name="Fitzpatrick D.A."/>
            <person name="Frisvad J.C."/>
            <person name="Nielsen K.L."/>
        </authorList>
    </citation>
    <scope>NUCLEOTIDE SEQUENCE</scope>
    <source>
        <strain evidence="8">IBT 29864</strain>
    </source>
</reference>
<protein>
    <recommendedName>
        <fullName evidence="4">Mitochondrial division protein 1</fullName>
    </recommendedName>
</protein>
<evidence type="ECO:0000256" key="1">
    <source>
        <dbReference type="ARBA" id="ARBA00022574"/>
    </source>
</evidence>
<dbReference type="InterPro" id="IPR001680">
    <property type="entry name" value="WD40_rpt"/>
</dbReference>
<dbReference type="OrthoDB" id="2911645at2759"/>
<keyword evidence="2" id="KW-0677">Repeat</keyword>
<dbReference type="SMART" id="SM00320">
    <property type="entry name" value="WD40"/>
    <property type="match status" value="4"/>
</dbReference>
<evidence type="ECO:0000313" key="9">
    <source>
        <dbReference type="Proteomes" id="UP001147782"/>
    </source>
</evidence>
<comment type="similarity">
    <text evidence="3">Belongs to the WD repeat MDV1/CAF4 family.</text>
</comment>
<dbReference type="EMBL" id="JAPZBS010000002">
    <property type="protein sequence ID" value="KAJ5380112.1"/>
    <property type="molecule type" value="Genomic_DNA"/>
</dbReference>
<feature type="region of interest" description="Disordered" evidence="7">
    <location>
        <begin position="70"/>
        <end position="96"/>
    </location>
</feature>
<accession>A0A9W9VFK7</accession>
<dbReference type="Proteomes" id="UP001147782">
    <property type="component" value="Unassembled WGS sequence"/>
</dbReference>
<comment type="caution">
    <text evidence="8">The sequence shown here is derived from an EMBL/GenBank/DDBJ whole genome shotgun (WGS) entry which is preliminary data.</text>
</comment>
<evidence type="ECO:0000313" key="8">
    <source>
        <dbReference type="EMBL" id="KAJ5380112.1"/>
    </source>
</evidence>
<evidence type="ECO:0000256" key="5">
    <source>
        <dbReference type="ARBA" id="ARBA00043913"/>
    </source>
</evidence>
<dbReference type="PANTHER" id="PTHR22847:SF637">
    <property type="entry name" value="WD REPEAT DOMAIN 5B"/>
    <property type="match status" value="1"/>
</dbReference>
<dbReference type="PROSITE" id="PS50082">
    <property type="entry name" value="WD_REPEATS_2"/>
    <property type="match status" value="1"/>
</dbReference>
<dbReference type="GO" id="GO:1990234">
    <property type="term" value="C:transferase complex"/>
    <property type="evidence" value="ECO:0007669"/>
    <property type="project" value="UniProtKB-ARBA"/>
</dbReference>
<evidence type="ECO:0000256" key="2">
    <source>
        <dbReference type="ARBA" id="ARBA00022737"/>
    </source>
</evidence>
<feature type="repeat" description="WD" evidence="6">
    <location>
        <begin position="391"/>
        <end position="422"/>
    </location>
</feature>
<organism evidence="8 9">
    <name type="scientific">Penicillium cataractarum</name>
    <dbReference type="NCBI Taxonomy" id="2100454"/>
    <lineage>
        <taxon>Eukaryota</taxon>
        <taxon>Fungi</taxon>
        <taxon>Dikarya</taxon>
        <taxon>Ascomycota</taxon>
        <taxon>Pezizomycotina</taxon>
        <taxon>Eurotiomycetes</taxon>
        <taxon>Eurotiomycetidae</taxon>
        <taxon>Eurotiales</taxon>
        <taxon>Aspergillaceae</taxon>
        <taxon>Penicillium</taxon>
    </lineage>
</organism>
<evidence type="ECO:0000256" key="7">
    <source>
        <dbReference type="SAM" id="MobiDB-lite"/>
    </source>
</evidence>
<comment type="function">
    <text evidence="5">Involved in mitochondrial fission. Acts as an adapter protein required to form mitochondrial fission complexes. Formation of these complexes is required to promote constriction and fission of the mitochondrial compartment at a late step in mitochondrial division.</text>
</comment>
<evidence type="ECO:0000256" key="3">
    <source>
        <dbReference type="ARBA" id="ARBA00038415"/>
    </source>
</evidence>
<dbReference type="GeneID" id="81434648"/>